<evidence type="ECO:0000313" key="6">
    <source>
        <dbReference type="Proteomes" id="UP000480246"/>
    </source>
</evidence>
<dbReference type="InterPro" id="IPR052155">
    <property type="entry name" value="Biofilm_reg_signaling"/>
</dbReference>
<name>A0A7C8GW17_9BACI</name>
<dbReference type="CDD" id="cd01949">
    <property type="entry name" value="GGDEF"/>
    <property type="match status" value="1"/>
</dbReference>
<dbReference type="OrthoDB" id="9759607at2"/>
<sequence length="662" mass="74848">MNNNYNIVLVTISILIAIVASYSALSIAAKISNSMGRSKIFWLVAGSIVMGAGVWSMHFIGMLAHHSHGLVEYNVPITILSMIASIVSSFLAFYITMPKAIHWFKIALGGIVMGSGIVAMHYLGMEAMIMDAEMVYDLNLVALSVIIALFTSYAALFLFTKFRNHPSTSLLKWLSAVIMGIAISGMHYTGMNATTFHMAEGHMSHQQHLDLFLVFGVVTTIFVIIIVSWAAMFFDRYVLEKLAYQDNITGLANRNEMTRHFRKMSGEVIGVLYLDLDQFKAINDTLGHEIGDLLLKEVGGILREFETQQIHAYRIGGDEFLFIIDHSDIQEMERIADEILGEIKQPFQIVNNELYVTGSIGIAVDPVMESDHSRLLRAADTAMYTAKRNGKNRYCIYTEEMGVKEVRRMELEKDLQRALEDEQFFLEYQPKWNVKTDSLYGFEALVRWEHPRLGLVSPGEFIPITEENGFIVPLTKWTLEKACQQCQMWQQQGINQPVSVNLSPRLFQTDTLSRLVEGVLDEFELEPSYLELEITESMMLHDVEDIVKQLTELRQLGVRISMDDFGTGYSSIGLLDTLPINTVKLDRIFTKDIDKPSKQAIIQAILILAESLGLDVIAEGVELKQDIEHLTKLGCFVMQGFYYSKPIKFESIEDWTIQMGSN</sequence>
<dbReference type="Pfam" id="PF00563">
    <property type="entry name" value="EAL"/>
    <property type="match status" value="1"/>
</dbReference>
<feature type="transmembrane region" description="Helical" evidence="1">
    <location>
        <begin position="6"/>
        <end position="28"/>
    </location>
</feature>
<dbReference type="InterPro" id="IPR005330">
    <property type="entry name" value="MHYT_dom"/>
</dbReference>
<dbReference type="CDD" id="cd01948">
    <property type="entry name" value="EAL"/>
    <property type="match status" value="1"/>
</dbReference>
<dbReference type="AlphaFoldDB" id="A0A7C8GW17"/>
<dbReference type="SUPFAM" id="SSF141868">
    <property type="entry name" value="EAL domain-like"/>
    <property type="match status" value="1"/>
</dbReference>
<feature type="transmembrane region" description="Helical" evidence="1">
    <location>
        <begin position="106"/>
        <end position="124"/>
    </location>
</feature>
<accession>A0A7C8GW17</accession>
<dbReference type="NCBIfam" id="TIGR00254">
    <property type="entry name" value="GGDEF"/>
    <property type="match status" value="1"/>
</dbReference>
<comment type="caution">
    <text evidence="5">The sequence shown here is derived from an EMBL/GenBank/DDBJ whole genome shotgun (WGS) entry which is preliminary data.</text>
</comment>
<dbReference type="InterPro" id="IPR001633">
    <property type="entry name" value="EAL_dom"/>
</dbReference>
<organism evidence="5 6">
    <name type="scientific">Gracilibacillus oryzae</name>
    <dbReference type="NCBI Taxonomy" id="1672701"/>
    <lineage>
        <taxon>Bacteria</taxon>
        <taxon>Bacillati</taxon>
        <taxon>Bacillota</taxon>
        <taxon>Bacilli</taxon>
        <taxon>Bacillales</taxon>
        <taxon>Bacillaceae</taxon>
        <taxon>Gracilibacillus</taxon>
    </lineage>
</organism>
<dbReference type="PROSITE" id="PS50887">
    <property type="entry name" value="GGDEF"/>
    <property type="match status" value="1"/>
</dbReference>
<dbReference type="InterPro" id="IPR000160">
    <property type="entry name" value="GGDEF_dom"/>
</dbReference>
<reference evidence="5 6" key="1">
    <citation type="submission" date="2019-10" db="EMBL/GenBank/DDBJ databases">
        <title>Gracilibacillus sp. nov. isolated from rice seeds.</title>
        <authorList>
            <person name="He S."/>
        </authorList>
    </citation>
    <scope>NUCLEOTIDE SEQUENCE [LARGE SCALE GENOMIC DNA]</scope>
    <source>
        <strain evidence="5 6">TD8</strain>
    </source>
</reference>
<dbReference type="PROSITE" id="PS50883">
    <property type="entry name" value="EAL"/>
    <property type="match status" value="1"/>
</dbReference>
<feature type="transmembrane region" description="Helical" evidence="1">
    <location>
        <begin position="171"/>
        <end position="191"/>
    </location>
</feature>
<dbReference type="Gene3D" id="3.30.70.270">
    <property type="match status" value="1"/>
</dbReference>
<dbReference type="EMBL" id="WEID01000004">
    <property type="protein sequence ID" value="KAB8139379.1"/>
    <property type="molecule type" value="Genomic_DNA"/>
</dbReference>
<evidence type="ECO:0000313" key="5">
    <source>
        <dbReference type="EMBL" id="KAB8139379.1"/>
    </source>
</evidence>
<dbReference type="InterPro" id="IPR043128">
    <property type="entry name" value="Rev_trsase/Diguanyl_cyclase"/>
</dbReference>
<dbReference type="Proteomes" id="UP000480246">
    <property type="component" value="Unassembled WGS sequence"/>
</dbReference>
<feature type="transmembrane region" description="Helical" evidence="1">
    <location>
        <begin position="40"/>
        <end position="61"/>
    </location>
</feature>
<dbReference type="InterPro" id="IPR035919">
    <property type="entry name" value="EAL_sf"/>
</dbReference>
<protein>
    <submittedName>
        <fullName evidence="5">EAL domain-containing protein</fullName>
    </submittedName>
</protein>
<dbReference type="PROSITE" id="PS50924">
    <property type="entry name" value="MHYT"/>
    <property type="match status" value="1"/>
</dbReference>
<dbReference type="SMART" id="SM00052">
    <property type="entry name" value="EAL"/>
    <property type="match status" value="1"/>
</dbReference>
<dbReference type="Pfam" id="PF00990">
    <property type="entry name" value="GGDEF"/>
    <property type="match status" value="1"/>
</dbReference>
<evidence type="ECO:0000256" key="1">
    <source>
        <dbReference type="PROSITE-ProRule" id="PRU00244"/>
    </source>
</evidence>
<gene>
    <name evidence="5" type="ORF">F9U64_00875</name>
</gene>
<feature type="transmembrane region" description="Helical" evidence="1">
    <location>
        <begin position="73"/>
        <end position="94"/>
    </location>
</feature>
<evidence type="ECO:0000259" key="4">
    <source>
        <dbReference type="PROSITE" id="PS50924"/>
    </source>
</evidence>
<feature type="domain" description="MHYT" evidence="4">
    <location>
        <begin position="5"/>
        <end position="197"/>
    </location>
</feature>
<dbReference type="PANTHER" id="PTHR44757:SF2">
    <property type="entry name" value="BIOFILM ARCHITECTURE MAINTENANCE PROTEIN MBAA"/>
    <property type="match status" value="1"/>
</dbReference>
<feature type="transmembrane region" description="Helical" evidence="1">
    <location>
        <begin position="211"/>
        <end position="234"/>
    </location>
</feature>
<keyword evidence="1" id="KW-0812">Transmembrane</keyword>
<evidence type="ECO:0000259" key="2">
    <source>
        <dbReference type="PROSITE" id="PS50883"/>
    </source>
</evidence>
<keyword evidence="1" id="KW-1133">Transmembrane helix</keyword>
<feature type="domain" description="GGDEF" evidence="3">
    <location>
        <begin position="267"/>
        <end position="399"/>
    </location>
</feature>
<dbReference type="InterPro" id="IPR029787">
    <property type="entry name" value="Nucleotide_cyclase"/>
</dbReference>
<proteinExistence type="predicted"/>
<feature type="transmembrane region" description="Helical" evidence="1">
    <location>
        <begin position="136"/>
        <end position="159"/>
    </location>
</feature>
<evidence type="ECO:0000259" key="3">
    <source>
        <dbReference type="PROSITE" id="PS50887"/>
    </source>
</evidence>
<keyword evidence="6" id="KW-1185">Reference proteome</keyword>
<dbReference type="SMART" id="SM00267">
    <property type="entry name" value="GGDEF"/>
    <property type="match status" value="1"/>
</dbReference>
<dbReference type="GO" id="GO:0016020">
    <property type="term" value="C:membrane"/>
    <property type="evidence" value="ECO:0007669"/>
    <property type="project" value="UniProtKB-UniRule"/>
</dbReference>
<dbReference type="Pfam" id="PF03707">
    <property type="entry name" value="MHYT"/>
    <property type="match status" value="3"/>
</dbReference>
<dbReference type="PANTHER" id="PTHR44757">
    <property type="entry name" value="DIGUANYLATE CYCLASE DGCP"/>
    <property type="match status" value="1"/>
</dbReference>
<keyword evidence="1" id="KW-0472">Membrane</keyword>
<dbReference type="SUPFAM" id="SSF55073">
    <property type="entry name" value="Nucleotide cyclase"/>
    <property type="match status" value="1"/>
</dbReference>
<feature type="domain" description="EAL" evidence="2">
    <location>
        <begin position="408"/>
        <end position="660"/>
    </location>
</feature>
<dbReference type="Gene3D" id="3.20.20.450">
    <property type="entry name" value="EAL domain"/>
    <property type="match status" value="1"/>
</dbReference>